<organism evidence="1 2">
    <name type="scientific">Novosphingobium subterraneum</name>
    <dbReference type="NCBI Taxonomy" id="48936"/>
    <lineage>
        <taxon>Bacteria</taxon>
        <taxon>Pseudomonadati</taxon>
        <taxon>Pseudomonadota</taxon>
        <taxon>Alphaproteobacteria</taxon>
        <taxon>Sphingomonadales</taxon>
        <taxon>Sphingomonadaceae</taxon>
        <taxon>Novosphingobium</taxon>
    </lineage>
</organism>
<dbReference type="RefSeq" id="WP_010890948.1">
    <property type="nucleotide sequence ID" value="NZ_JBNNWK010000060.1"/>
</dbReference>
<accession>A0A0B9A315</accession>
<evidence type="ECO:0000313" key="2">
    <source>
        <dbReference type="Proteomes" id="UP000031338"/>
    </source>
</evidence>
<gene>
    <name evidence="1" type="ORF">NJ75_03544</name>
</gene>
<dbReference type="STRING" id="48936.NJ75_03544"/>
<reference evidence="1 2" key="1">
    <citation type="submission" date="2014-10" db="EMBL/GenBank/DDBJ databases">
        <title>Draft genome sequence of Novosphingobium subterraneum DSM 12447.</title>
        <authorList>
            <person name="Gan H.M."/>
            <person name="Gan H.Y."/>
            <person name="Savka M.A."/>
        </authorList>
    </citation>
    <scope>NUCLEOTIDE SEQUENCE [LARGE SCALE GENOMIC DNA]</scope>
    <source>
        <strain evidence="1 2">DSM 12447</strain>
    </source>
</reference>
<dbReference type="EMBL" id="JRVC01000021">
    <property type="protein sequence ID" value="KHS43725.1"/>
    <property type="molecule type" value="Genomic_DNA"/>
</dbReference>
<dbReference type="AlphaFoldDB" id="A0A0B9A315"/>
<dbReference type="PATRIC" id="fig|48936.3.peg.3574"/>
<dbReference type="Proteomes" id="UP000031338">
    <property type="component" value="Unassembled WGS sequence"/>
</dbReference>
<sequence>MEFDDQMRRFFGTDDLGAVSPAAMASGVERMQVEFGLEPDKGRRFAMWSLLYMLGSAPDLDVAFKDDRDRDAARTFMDLLDQANEDASGPR</sequence>
<proteinExistence type="predicted"/>
<keyword evidence="2" id="KW-1185">Reference proteome</keyword>
<evidence type="ECO:0000313" key="1">
    <source>
        <dbReference type="EMBL" id="KHS43725.1"/>
    </source>
</evidence>
<comment type="caution">
    <text evidence="1">The sequence shown here is derived from an EMBL/GenBank/DDBJ whole genome shotgun (WGS) entry which is preliminary data.</text>
</comment>
<protein>
    <submittedName>
        <fullName evidence="1">Uncharacterized protein</fullName>
    </submittedName>
</protein>
<name>A0A0B9A315_9SPHN</name>